<proteinExistence type="predicted"/>
<evidence type="ECO:0008006" key="4">
    <source>
        <dbReference type="Google" id="ProtNLM"/>
    </source>
</evidence>
<protein>
    <recommendedName>
        <fullName evidence="4">Transmembrane protein</fullName>
    </recommendedName>
</protein>
<dbReference type="KEGG" id="tet:TTHERM_00760260"/>
<dbReference type="RefSeq" id="XP_001031642.2">
    <property type="nucleotide sequence ID" value="XM_001031642.2"/>
</dbReference>
<keyword evidence="1" id="KW-0732">Signal</keyword>
<organism evidence="2 3">
    <name type="scientific">Tetrahymena thermophila (strain SB210)</name>
    <dbReference type="NCBI Taxonomy" id="312017"/>
    <lineage>
        <taxon>Eukaryota</taxon>
        <taxon>Sar</taxon>
        <taxon>Alveolata</taxon>
        <taxon>Ciliophora</taxon>
        <taxon>Intramacronucleata</taxon>
        <taxon>Oligohymenophorea</taxon>
        <taxon>Hymenostomatida</taxon>
        <taxon>Tetrahymenina</taxon>
        <taxon>Tetrahymenidae</taxon>
        <taxon>Tetrahymena</taxon>
    </lineage>
</organism>
<reference evidence="3" key="1">
    <citation type="journal article" date="2006" name="PLoS Biol.">
        <title>Macronuclear genome sequence of the ciliate Tetrahymena thermophila, a model eukaryote.</title>
        <authorList>
            <person name="Eisen J.A."/>
            <person name="Coyne R.S."/>
            <person name="Wu M."/>
            <person name="Wu D."/>
            <person name="Thiagarajan M."/>
            <person name="Wortman J.R."/>
            <person name="Badger J.H."/>
            <person name="Ren Q."/>
            <person name="Amedeo P."/>
            <person name="Jones K.M."/>
            <person name="Tallon L.J."/>
            <person name="Delcher A.L."/>
            <person name="Salzberg S.L."/>
            <person name="Silva J.C."/>
            <person name="Haas B.J."/>
            <person name="Majoros W.H."/>
            <person name="Farzad M."/>
            <person name="Carlton J.M."/>
            <person name="Smith R.K. Jr."/>
            <person name="Garg J."/>
            <person name="Pearlman R.E."/>
            <person name="Karrer K.M."/>
            <person name="Sun L."/>
            <person name="Manning G."/>
            <person name="Elde N.C."/>
            <person name="Turkewitz A.P."/>
            <person name="Asai D.J."/>
            <person name="Wilkes D.E."/>
            <person name="Wang Y."/>
            <person name="Cai H."/>
            <person name="Collins K."/>
            <person name="Stewart B.A."/>
            <person name="Lee S.R."/>
            <person name="Wilamowska K."/>
            <person name="Weinberg Z."/>
            <person name="Ruzzo W.L."/>
            <person name="Wloga D."/>
            <person name="Gaertig J."/>
            <person name="Frankel J."/>
            <person name="Tsao C.-C."/>
            <person name="Gorovsky M.A."/>
            <person name="Keeling P.J."/>
            <person name="Waller R.F."/>
            <person name="Patron N.J."/>
            <person name="Cherry J.M."/>
            <person name="Stover N.A."/>
            <person name="Krieger C.J."/>
            <person name="del Toro C."/>
            <person name="Ryder H.F."/>
            <person name="Williamson S.C."/>
            <person name="Barbeau R.A."/>
            <person name="Hamilton E.P."/>
            <person name="Orias E."/>
        </authorList>
    </citation>
    <scope>NUCLEOTIDE SEQUENCE [LARGE SCALE GENOMIC DNA]</scope>
    <source>
        <strain evidence="3">SB210</strain>
    </source>
</reference>
<keyword evidence="3" id="KW-1185">Reference proteome</keyword>
<evidence type="ECO:0000256" key="1">
    <source>
        <dbReference type="SAM" id="SignalP"/>
    </source>
</evidence>
<dbReference type="Proteomes" id="UP000009168">
    <property type="component" value="Unassembled WGS sequence"/>
</dbReference>
<dbReference type="InParanoid" id="I7LSZ9"/>
<dbReference type="InterPro" id="IPR036322">
    <property type="entry name" value="WD40_repeat_dom_sf"/>
</dbReference>
<sequence length="1487" mass="171300">MIIVALINLINIVLILGQSSNNCGIGCQFCAVDSNSNSYKCNLCFEGYQFDSSNNVCVYQKCLDNFYFQINENSNNDSNGSCVSICNPLYIGDLIQKVCKKLIQCSSSFATQPNFIGIDIAQDFFVYQKDYYVAIQQGYLSIFGQQKLQLIAHVNQTQNDLKIQNINGEIIVLTNNNQVILWDIINNQRTFIMNNASFNFTSKTQLSSFMNQFFLIQSVDSITLTLQIIYDQVNQMPLLSNLIQINIDQKQFQIENDLLIVQNQYGISVSQIILQYQQKELSIQLGNTSNCDTNQVGSFISIQKTNSQFLYLSIHSDGVLILNLNSQLCSVKYIDQGIQKGKLIETSDNLGQINQYFIFMKQQNLFNFNIITSSLQKITNNSILDFEIGNFLNGDNQIIILQDQLINVYNISQLNNQFEIYYSLALMNTPSNQIKKIQQKYQFNYTLEQYTQYQTIMIGQQIQIIRENLQNSQLEIQIVDNYQLSYPTPSSQVNSLTLIYNPPILVTCHQNGDIVFYDISSGIEMQLIIRMQFQPQSCLQIARFSNNDIAVQMNQQILLIDPYLQIQKNQINLSNINSFSLNYDKLAISYENCIAIFSQDFSNLFQQCDSYYSQIINIFLNSDLKIVIQTNQQIILYQIQISPNQQINQLSQIQSQNEITYFSCITIFNNDQDLIKNNYSIDEIVYFDSQQNFVIYDNQLQIIHQISKIALTTVNQAKRVINDNSVYFLIGLSDSDNPVVKIHAVSKNSTVSYKIDSFQYSPFIDDPVKITNSAGSVFYHVKHIMQLNFYTVHEEYQMDLVRNITYTYGHDYIVGATQTVQAKMKLGSQSNFIDYAGTQQGLSGSLKYQLLRYNTLDESNIFSSQKASDEEILEVIQSTNLFMYFVRTSYQITSFSLFTNSFIEILKPQNSSDSPFTQIKEIQDLNSIICWNQNQILLSTYGEINKKYYYKKMSQINGWIFDDSRKLIYVYGFSFAILDSSLNLLKTISSQTSNLKYIQCENSQDILICSNSITQFSLIDKNTNKLIQSIQVNGFQNQFKIGIDDENQSLYLFDSQIQIFSIQGIYNQMIQIDSNSFQKFEIHQSFVVLFSPSNLIVIDRIQKTIESQIQGPSGLNIVNYLYLDSLSQVAIYCDNSLFAQVYIYNIPSTTLAGKIQGAFTWNQFGIVIGLDYDPSQNDIMYLDDTGNFYIYELFNEYDILNNCKITEVLDRNEQLIGFTYNQIYNNVFVYSKTSIYQINYSKFGVKYQYGLNEPFKQFTQIPISQQESQFLLLNIDNNLFRYQNQSIIYESTFNQMPIDLLYANTEDVLVVGFSDCIVFYLNYQNLEINNQQKLQIQLKDVKFFKFLQNNIYLTYDKKIIHCDITTGSIINVIELDPQSFVTNYTSNLNNKIILIGLSNGSLLQYNLLDQSYIYYSISSNSTINTSIVSICIDNNLQQTAIFATNGGMVQQINITQQILIQEINLISSVNEEFNINLIDLKKQNLND</sequence>
<dbReference type="EMBL" id="GG662440">
    <property type="protein sequence ID" value="EAR83979.2"/>
    <property type="molecule type" value="Genomic_DNA"/>
</dbReference>
<dbReference type="SUPFAM" id="SSF117289">
    <property type="entry name" value="Nucleoporin domain"/>
    <property type="match status" value="1"/>
</dbReference>
<evidence type="ECO:0000313" key="3">
    <source>
        <dbReference type="Proteomes" id="UP000009168"/>
    </source>
</evidence>
<feature type="signal peptide" evidence="1">
    <location>
        <begin position="1"/>
        <end position="17"/>
    </location>
</feature>
<dbReference type="FunCoup" id="I7LSZ9">
    <property type="interactions" value="10"/>
</dbReference>
<feature type="chain" id="PRO_5003712003" description="Transmembrane protein" evidence="1">
    <location>
        <begin position="18"/>
        <end position="1487"/>
    </location>
</feature>
<gene>
    <name evidence="2" type="ORF">TTHERM_00760260</name>
</gene>
<evidence type="ECO:0000313" key="2">
    <source>
        <dbReference type="EMBL" id="EAR83979.2"/>
    </source>
</evidence>
<name>I7LSZ9_TETTS</name>
<dbReference type="InterPro" id="IPR011047">
    <property type="entry name" value="Quinoprotein_ADH-like_sf"/>
</dbReference>
<dbReference type="SUPFAM" id="SSF50978">
    <property type="entry name" value="WD40 repeat-like"/>
    <property type="match status" value="1"/>
</dbReference>
<dbReference type="SUPFAM" id="SSF50998">
    <property type="entry name" value="Quinoprotein alcohol dehydrogenase-like"/>
    <property type="match status" value="1"/>
</dbReference>
<accession>I7LSZ9</accession>
<dbReference type="GeneID" id="7825024"/>